<dbReference type="GO" id="GO:0004359">
    <property type="term" value="F:glutaminase activity"/>
    <property type="evidence" value="ECO:0007669"/>
    <property type="project" value="UniProtKB-UniRule"/>
</dbReference>
<feature type="binding site" evidence="7">
    <location>
        <position position="114"/>
    </location>
    <ligand>
        <name>substrate</name>
    </ligand>
</feature>
<dbReference type="PANTHER" id="PTHR12544">
    <property type="entry name" value="GLUTAMINASE"/>
    <property type="match status" value="1"/>
</dbReference>
<feature type="binding site" evidence="7">
    <location>
        <position position="261"/>
    </location>
    <ligand>
        <name>substrate</name>
    </ligand>
</feature>
<dbReference type="InterPro" id="IPR015868">
    <property type="entry name" value="Glutaminase"/>
</dbReference>
<dbReference type="Pfam" id="PF04960">
    <property type="entry name" value="Glutaminase"/>
    <property type="match status" value="1"/>
</dbReference>
<dbReference type="Gene3D" id="3.40.710.10">
    <property type="entry name" value="DD-peptidase/beta-lactamase superfamily"/>
    <property type="match status" value="1"/>
</dbReference>
<evidence type="ECO:0000256" key="1">
    <source>
        <dbReference type="ARBA" id="ARBA00011076"/>
    </source>
</evidence>
<dbReference type="InterPro" id="IPR002645">
    <property type="entry name" value="STAS_dom"/>
</dbReference>
<dbReference type="EC" id="3.5.1.2" evidence="3 7"/>
<protein>
    <recommendedName>
        <fullName evidence="6 7">Glutaminase</fullName>
        <ecNumber evidence="3 7">3.5.1.2</ecNumber>
    </recommendedName>
</protein>
<feature type="binding site" evidence="7">
    <location>
        <position position="160"/>
    </location>
    <ligand>
        <name>substrate</name>
    </ligand>
</feature>
<comment type="subunit">
    <text evidence="2 7">Homotetramer.</text>
</comment>
<dbReference type="NCBIfam" id="TIGR03814">
    <property type="entry name" value="Gln_ase"/>
    <property type="match status" value="1"/>
</dbReference>
<proteinExistence type="inferred from homology"/>
<dbReference type="GO" id="GO:0006537">
    <property type="term" value="P:glutamate biosynthetic process"/>
    <property type="evidence" value="ECO:0007669"/>
    <property type="project" value="TreeGrafter"/>
</dbReference>
<name>A0A1R4EZ03_9MICO</name>
<sequence>MQTPIPEYLTELLDDCAGDTSGATADYIPELGEADPNRLALALCTPDGTVYSVGDDSIEFTIQSISKPFAYALALRDRGMEEVDEHVGVEPSGDPFNEISVDPESGRPRNPMINIGAITTHCLVGNPSLTTKARAAVVLDGLSRFAGRTLEVDESVHASEYSTRYRNVALASMARSNGFIDIEPDDAVWGYTMQCSALVTVRDLSVMAMTLALGGRNPVTGEQVVPQWVCRQVLSVMTTCGMYDAAGDWLSHVGIPAKSGVSGGLLGSLPGQVGIGAFSPRLDDFGNSVRGVQLCERLSADMSLHIMELPPPSIDAIGWRSQTDDGDPLIVVQGPMTFPTAELVLRRFEQLPDNGCGIVIDLNPVTRINRVGARMLHEGIRRLEQDGHTVTVLQPEGLLASLS</sequence>
<evidence type="ECO:0000256" key="3">
    <source>
        <dbReference type="ARBA" id="ARBA00012918"/>
    </source>
</evidence>
<dbReference type="GeneID" id="303171914"/>
<evidence type="ECO:0000256" key="4">
    <source>
        <dbReference type="ARBA" id="ARBA00022801"/>
    </source>
</evidence>
<evidence type="ECO:0000256" key="5">
    <source>
        <dbReference type="ARBA" id="ARBA00049534"/>
    </source>
</evidence>
<evidence type="ECO:0000256" key="2">
    <source>
        <dbReference type="ARBA" id="ARBA00011881"/>
    </source>
</evidence>
<dbReference type="Pfam" id="PF13466">
    <property type="entry name" value="STAS_2"/>
    <property type="match status" value="1"/>
</dbReference>
<evidence type="ECO:0000256" key="6">
    <source>
        <dbReference type="ARBA" id="ARBA00070405"/>
    </source>
</evidence>
<feature type="binding site" evidence="7">
    <location>
        <position position="243"/>
    </location>
    <ligand>
        <name>substrate</name>
    </ligand>
</feature>
<dbReference type="InterPro" id="IPR058548">
    <property type="entry name" value="MlaB-like_STAS"/>
</dbReference>
<accession>A0A1R4EZ03</accession>
<evidence type="ECO:0000259" key="9">
    <source>
        <dbReference type="PROSITE" id="PS50801"/>
    </source>
</evidence>
<dbReference type="Gene3D" id="3.30.750.24">
    <property type="entry name" value="STAS domain"/>
    <property type="match status" value="1"/>
</dbReference>
<feature type="region of interest" description="Disordered" evidence="8">
    <location>
        <begin position="87"/>
        <end position="108"/>
    </location>
</feature>
<dbReference type="InterPro" id="IPR012338">
    <property type="entry name" value="Beta-lactam/transpept-like"/>
</dbReference>
<gene>
    <name evidence="7" type="primary">glsA</name>
    <name evidence="10" type="ORF">CZ674_01690</name>
</gene>
<organism evidence="10 11">
    <name type="scientific">Agrococcus casei LMG 22410</name>
    <dbReference type="NCBI Taxonomy" id="1255656"/>
    <lineage>
        <taxon>Bacteria</taxon>
        <taxon>Bacillati</taxon>
        <taxon>Actinomycetota</taxon>
        <taxon>Actinomycetes</taxon>
        <taxon>Micrococcales</taxon>
        <taxon>Microbacteriaceae</taxon>
        <taxon>Agrococcus</taxon>
    </lineage>
</organism>
<dbReference type="InterPro" id="IPR036513">
    <property type="entry name" value="STAS_dom_sf"/>
</dbReference>
<dbReference type="Proteomes" id="UP000195787">
    <property type="component" value="Unassembled WGS sequence"/>
</dbReference>
<keyword evidence="11" id="KW-1185">Reference proteome</keyword>
<evidence type="ECO:0000313" key="10">
    <source>
        <dbReference type="EMBL" id="SJM48874.1"/>
    </source>
</evidence>
<dbReference type="GO" id="GO:0006543">
    <property type="term" value="P:L-glutamine catabolic process"/>
    <property type="evidence" value="ECO:0007669"/>
    <property type="project" value="TreeGrafter"/>
</dbReference>
<feature type="domain" description="STAS" evidence="9">
    <location>
        <begin position="317"/>
        <end position="403"/>
    </location>
</feature>
<dbReference type="PANTHER" id="PTHR12544:SF29">
    <property type="entry name" value="GLUTAMINASE"/>
    <property type="match status" value="1"/>
</dbReference>
<dbReference type="AlphaFoldDB" id="A0A1R4EZ03"/>
<reference evidence="10 11" key="1">
    <citation type="submission" date="2017-02" db="EMBL/GenBank/DDBJ databases">
        <authorList>
            <person name="Peterson S.W."/>
        </authorList>
    </citation>
    <scope>NUCLEOTIDE SEQUENCE [LARGE SCALE GENOMIC DNA]</scope>
    <source>
        <strain evidence="10 11">LMG 22410</strain>
    </source>
</reference>
<comment type="similarity">
    <text evidence="1 7">Belongs to the glutaminase family.</text>
</comment>
<feature type="binding site" evidence="7">
    <location>
        <position position="167"/>
    </location>
    <ligand>
        <name>substrate</name>
    </ligand>
</feature>
<dbReference type="SUPFAM" id="SSF56601">
    <property type="entry name" value="beta-lactamase/transpeptidase-like"/>
    <property type="match status" value="1"/>
</dbReference>
<dbReference type="HAMAP" id="MF_00313">
    <property type="entry name" value="Glutaminase"/>
    <property type="match status" value="1"/>
</dbReference>
<feature type="binding site" evidence="7">
    <location>
        <position position="64"/>
    </location>
    <ligand>
        <name>substrate</name>
    </ligand>
</feature>
<evidence type="ECO:0000313" key="11">
    <source>
        <dbReference type="Proteomes" id="UP000195787"/>
    </source>
</evidence>
<feature type="binding site" evidence="7">
    <location>
        <position position="191"/>
    </location>
    <ligand>
        <name>substrate</name>
    </ligand>
</feature>
<keyword evidence="4 7" id="KW-0378">Hydrolase</keyword>
<comment type="catalytic activity">
    <reaction evidence="5 7">
        <text>L-glutamine + H2O = L-glutamate + NH4(+)</text>
        <dbReference type="Rhea" id="RHEA:15889"/>
        <dbReference type="ChEBI" id="CHEBI:15377"/>
        <dbReference type="ChEBI" id="CHEBI:28938"/>
        <dbReference type="ChEBI" id="CHEBI:29985"/>
        <dbReference type="ChEBI" id="CHEBI:58359"/>
        <dbReference type="EC" id="3.5.1.2"/>
    </reaction>
</comment>
<dbReference type="PROSITE" id="PS50801">
    <property type="entry name" value="STAS"/>
    <property type="match status" value="1"/>
</dbReference>
<dbReference type="EMBL" id="FUHU01000009">
    <property type="protein sequence ID" value="SJM48874.1"/>
    <property type="molecule type" value="Genomic_DNA"/>
</dbReference>
<evidence type="ECO:0000256" key="8">
    <source>
        <dbReference type="SAM" id="MobiDB-lite"/>
    </source>
</evidence>
<keyword evidence="7" id="KW-0007">Acetylation</keyword>
<evidence type="ECO:0000256" key="7">
    <source>
        <dbReference type="HAMAP-Rule" id="MF_00313"/>
    </source>
</evidence>
<dbReference type="FunFam" id="3.40.710.10:FF:000005">
    <property type="entry name" value="Glutaminase"/>
    <property type="match status" value="1"/>
</dbReference>
<dbReference type="SUPFAM" id="SSF52091">
    <property type="entry name" value="SpoIIaa-like"/>
    <property type="match status" value="1"/>
</dbReference>
<dbReference type="RefSeq" id="WP_200810026.1">
    <property type="nucleotide sequence ID" value="NZ_FUHU01000009.1"/>
</dbReference>